<sequence length="50" mass="5422">MAIDGSEAIDGAPRRGWTAKEGFLASRGMTAQPAGEESLTPLLRHRRSRL</sequence>
<keyword evidence="3" id="KW-1185">Reference proteome</keyword>
<geneLocation type="plasmid" evidence="2 3">
    <name>pCHQ1</name>
</geneLocation>
<dbReference type="EMBL" id="AP010805">
    <property type="protein sequence ID" value="BAI99146.1"/>
    <property type="molecule type" value="Genomic_DNA"/>
</dbReference>
<evidence type="ECO:0000313" key="2">
    <source>
        <dbReference type="EMBL" id="BAI99146.1"/>
    </source>
</evidence>
<name>D4Z964_SPHIU</name>
<evidence type="ECO:0000256" key="1">
    <source>
        <dbReference type="SAM" id="MobiDB-lite"/>
    </source>
</evidence>
<proteinExistence type="predicted"/>
<keyword evidence="2" id="KW-0614">Plasmid</keyword>
<dbReference type="KEGG" id="sjp:SJA_P1-01940"/>
<dbReference type="HOGENOM" id="CLU_3122781_0_0_5"/>
<reference evidence="2 3" key="1">
    <citation type="journal article" date="2010" name="J. Bacteriol.">
        <title>Complete genome sequence of the representative gamma-hexachlorocyclohexane-degrading bacterium Sphingobium japonicum UT26.</title>
        <authorList>
            <person name="Nagata Y."/>
            <person name="Ohtsubo Y."/>
            <person name="Endo R."/>
            <person name="Ichikawa N."/>
            <person name="Ankai A."/>
            <person name="Oguchi A."/>
            <person name="Fukui S."/>
            <person name="Fujita N."/>
            <person name="Tsuda M."/>
        </authorList>
    </citation>
    <scope>NUCLEOTIDE SEQUENCE [LARGE SCALE GENOMIC DNA]</scope>
    <source>
        <strain evidence="3">DSM 16413 / CCM 7287 / MTCC 6362 / UT26 / NBRC 101211 / UT26S</strain>
        <plasmid evidence="2 3">pCHQ1</plasmid>
    </source>
</reference>
<evidence type="ECO:0000313" key="3">
    <source>
        <dbReference type="Proteomes" id="UP000007753"/>
    </source>
</evidence>
<feature type="region of interest" description="Disordered" evidence="1">
    <location>
        <begin position="1"/>
        <end position="50"/>
    </location>
</feature>
<organism evidence="2 3">
    <name type="scientific">Sphingobium indicum (strain DSM 16413 / CCM 7287 / MTCC 6362 / UT26 / NBRC 101211 / UT26S)</name>
    <name type="common">Sphingobium japonicum</name>
    <dbReference type="NCBI Taxonomy" id="452662"/>
    <lineage>
        <taxon>Bacteria</taxon>
        <taxon>Pseudomonadati</taxon>
        <taxon>Pseudomonadota</taxon>
        <taxon>Alphaproteobacteria</taxon>
        <taxon>Sphingomonadales</taxon>
        <taxon>Sphingomonadaceae</taxon>
        <taxon>Sphingobium</taxon>
    </lineage>
</organism>
<protein>
    <submittedName>
        <fullName evidence="2">Uncharacterized protein</fullName>
    </submittedName>
</protein>
<dbReference type="AlphaFoldDB" id="D4Z964"/>
<dbReference type="Proteomes" id="UP000007753">
    <property type="component" value="Plasmid pCHQ1"/>
</dbReference>
<gene>
    <name evidence="2" type="ordered locus">SJA_P1-01940</name>
</gene>
<accession>D4Z964</accession>